<feature type="signal peptide" evidence="3">
    <location>
        <begin position="1"/>
        <end position="18"/>
    </location>
</feature>
<feature type="compositionally biased region" description="Low complexity" evidence="2">
    <location>
        <begin position="269"/>
        <end position="284"/>
    </location>
</feature>
<feature type="chain" id="PRO_5046647522" evidence="3">
    <location>
        <begin position="19"/>
        <end position="967"/>
    </location>
</feature>
<feature type="domain" description="ShKT" evidence="5">
    <location>
        <begin position="296"/>
        <end position="334"/>
    </location>
</feature>
<feature type="region of interest" description="Disordered" evidence="2">
    <location>
        <begin position="796"/>
        <end position="819"/>
    </location>
</feature>
<gene>
    <name evidence="7" type="primary">LOC100198647</name>
</gene>
<reference evidence="6" key="1">
    <citation type="submission" date="2025-05" db="UniProtKB">
        <authorList>
            <consortium name="RefSeq"/>
        </authorList>
    </citation>
    <scope>NUCLEOTIDE SEQUENCE [LARGE SCALE GENOMIC DNA]</scope>
</reference>
<evidence type="ECO:0000313" key="6">
    <source>
        <dbReference type="Proteomes" id="UP001652625"/>
    </source>
</evidence>
<reference evidence="7" key="2">
    <citation type="submission" date="2025-08" db="UniProtKB">
        <authorList>
            <consortium name="RefSeq"/>
        </authorList>
    </citation>
    <scope>IDENTIFICATION</scope>
</reference>
<sequence>MKLICTLTLLFLSSELLAYDGRFKHLPDLKKREKVSSQKSLHRKDVIEKPSNRSVQANTTTDMEVLAPPLSLLVEKHVNASTIPEKRSHFLLRNRYNEEDIKLKNETEPIELPAKEDIQKSVIEAKSISHTNTSTMIGDKKGVDSAVKRDSNKKGMSAIVVIGNRTHRVSGPVVKQLLSELQRQNTDEENKKISNRGGKEIGQAGDSNGSLKRLHAANEVAEINKLLGKPLTDDRALGLIKNLLLDKVHSHLAKTMDLNDIKDVAELADQQSPASVSSDSSATAGPVKAPSQENVCRDLDPKEKCLYLKEMGLCSEASSNPHIRRRCQETCQLCEQCHCADSQGICSPCQTLPLPFEQRYPQFMPNNQNNLQSLRFPNLAVAPPPSVVVAVPPPPPAQIAIVAPPPALPLQPAPFAVVPTHPPSLCPVPCPVPCPTYCSQPQPSVVTPVCLPGCGTANMSPCEEPCVPFRSHMTTSLPVIRRTTPRYAMGICCGDNTPLPYPRVNNPYLTAPFPASATDCEVELIRRPITCRPLLRTTGPPELIINIANTMPMFHFTTFAPLLANTARMPLLASAPLGSAPFYPGVQAPTINKCVQPMDIGIAMDTSAATVANWPYYQQFCRNLVDKFQMGNIARIGLITFDTIAKVPVNLDTYREPTALKLHCNRLVPDPYGRRRTDAALDIARERLFATARPGVPKMLFLLEHGRINGGDPSINWNQQLIEPSQRLKQMGVNVFAVGATPIAGVDELKTITSTIDDQSHVLPLQGYWQLPGVVPQIAAKACRLAASNSQAYTRDLGFTNGQPRDQINSDKKNEEARRKVSQLGPYGCSVNYVKIGCYNDDQNNPRPLPEPLLNDRSEKYPGFSGKTIDWAHWNHYMPEFVCRCAEKAKANGYKIFGVQFFASCWSGPSAQETYMGDGEGESDMCITTDYKKCGATDQVCVGKQETNFVYSLETEAKRDSIPKWHT</sequence>
<protein>
    <submittedName>
        <fullName evidence="7">Uncharacterized protein LOC100198647 isoform X12</fullName>
    </submittedName>
</protein>
<feature type="compositionally biased region" description="Basic and acidic residues" evidence="2">
    <location>
        <begin position="808"/>
        <end position="819"/>
    </location>
</feature>
<dbReference type="RefSeq" id="XP_065644348.1">
    <property type="nucleotide sequence ID" value="XM_065788276.1"/>
</dbReference>
<evidence type="ECO:0000259" key="5">
    <source>
        <dbReference type="PROSITE" id="PS51670"/>
    </source>
</evidence>
<dbReference type="Proteomes" id="UP001652625">
    <property type="component" value="Chromosome 01"/>
</dbReference>
<evidence type="ECO:0000256" key="2">
    <source>
        <dbReference type="SAM" id="MobiDB-lite"/>
    </source>
</evidence>
<dbReference type="InterPro" id="IPR002035">
    <property type="entry name" value="VWF_A"/>
</dbReference>
<name>A0ABM4B674_HYDVU</name>
<comment type="caution">
    <text evidence="1">Lacks conserved residue(s) required for the propagation of feature annotation.</text>
</comment>
<evidence type="ECO:0000259" key="4">
    <source>
        <dbReference type="PROSITE" id="PS50234"/>
    </source>
</evidence>
<feature type="region of interest" description="Disordered" evidence="2">
    <location>
        <begin position="183"/>
        <end position="210"/>
    </location>
</feature>
<organism evidence="6 7">
    <name type="scientific">Hydra vulgaris</name>
    <name type="common">Hydra</name>
    <name type="synonym">Hydra attenuata</name>
    <dbReference type="NCBI Taxonomy" id="6087"/>
    <lineage>
        <taxon>Eukaryota</taxon>
        <taxon>Metazoa</taxon>
        <taxon>Cnidaria</taxon>
        <taxon>Hydrozoa</taxon>
        <taxon>Hydroidolina</taxon>
        <taxon>Anthoathecata</taxon>
        <taxon>Aplanulata</taxon>
        <taxon>Hydridae</taxon>
        <taxon>Hydra</taxon>
    </lineage>
</organism>
<feature type="region of interest" description="Disordered" evidence="2">
    <location>
        <begin position="269"/>
        <end position="293"/>
    </location>
</feature>
<dbReference type="InterPro" id="IPR050525">
    <property type="entry name" value="ECM_Assembly_Org"/>
</dbReference>
<dbReference type="PROSITE" id="PS51670">
    <property type="entry name" value="SHKT"/>
    <property type="match status" value="1"/>
</dbReference>
<evidence type="ECO:0000256" key="1">
    <source>
        <dbReference type="PROSITE-ProRule" id="PRU01005"/>
    </source>
</evidence>
<evidence type="ECO:0000313" key="7">
    <source>
        <dbReference type="RefSeq" id="XP_065644348.1"/>
    </source>
</evidence>
<dbReference type="PANTHER" id="PTHR24020">
    <property type="entry name" value="COLLAGEN ALPHA"/>
    <property type="match status" value="1"/>
</dbReference>
<keyword evidence="6" id="KW-1185">Reference proteome</keyword>
<evidence type="ECO:0000256" key="3">
    <source>
        <dbReference type="SAM" id="SignalP"/>
    </source>
</evidence>
<feature type="domain" description="VWFA" evidence="4">
    <location>
        <begin position="599"/>
        <end position="778"/>
    </location>
</feature>
<dbReference type="SUPFAM" id="SSF53300">
    <property type="entry name" value="vWA-like"/>
    <property type="match status" value="1"/>
</dbReference>
<dbReference type="GeneID" id="100198647"/>
<dbReference type="CDD" id="cd01450">
    <property type="entry name" value="vWFA_subfamily_ECM"/>
    <property type="match status" value="1"/>
</dbReference>
<keyword evidence="3" id="KW-0732">Signal</keyword>
<dbReference type="Gene3D" id="3.40.50.410">
    <property type="entry name" value="von Willebrand factor, type A domain"/>
    <property type="match status" value="1"/>
</dbReference>
<dbReference type="Pfam" id="PF00092">
    <property type="entry name" value="VWA"/>
    <property type="match status" value="1"/>
</dbReference>
<dbReference type="InterPro" id="IPR003582">
    <property type="entry name" value="ShKT_dom"/>
</dbReference>
<dbReference type="SMART" id="SM00327">
    <property type="entry name" value="VWA"/>
    <property type="match status" value="1"/>
</dbReference>
<accession>A0ABM4B674</accession>
<proteinExistence type="predicted"/>
<dbReference type="PROSITE" id="PS50234">
    <property type="entry name" value="VWFA"/>
    <property type="match status" value="1"/>
</dbReference>
<dbReference type="InterPro" id="IPR036465">
    <property type="entry name" value="vWFA_dom_sf"/>
</dbReference>